<feature type="transmembrane region" description="Helical" evidence="2">
    <location>
        <begin position="117"/>
        <end position="136"/>
    </location>
</feature>
<accession>A0ABY2TN36</accession>
<keyword evidence="2" id="KW-1133">Transmembrane helix</keyword>
<proteinExistence type="predicted"/>
<name>A0ABY2TN36_9SPIR</name>
<dbReference type="Proteomes" id="UP000310168">
    <property type="component" value="Unassembled WGS sequence"/>
</dbReference>
<keyword evidence="2" id="KW-0472">Membrane</keyword>
<feature type="transmembrane region" description="Helical" evidence="2">
    <location>
        <begin position="174"/>
        <end position="199"/>
    </location>
</feature>
<evidence type="ECO:0000256" key="1">
    <source>
        <dbReference type="SAM" id="Coils"/>
    </source>
</evidence>
<dbReference type="EMBL" id="SJDU01000475">
    <property type="protein sequence ID" value="TKZ28675.1"/>
    <property type="molecule type" value="Genomic_DNA"/>
</dbReference>
<comment type="caution">
    <text evidence="3">The sequence shown here is derived from an EMBL/GenBank/DDBJ whole genome shotgun (WGS) entry which is preliminary data.</text>
</comment>
<evidence type="ECO:0000313" key="4">
    <source>
        <dbReference type="Proteomes" id="UP000310168"/>
    </source>
</evidence>
<evidence type="ECO:0008006" key="5">
    <source>
        <dbReference type="Google" id="ProtNLM"/>
    </source>
</evidence>
<organism evidence="3 4">
    <name type="scientific">Brachyspira catarrhinii</name>
    <dbReference type="NCBI Taxonomy" id="2528966"/>
    <lineage>
        <taxon>Bacteria</taxon>
        <taxon>Pseudomonadati</taxon>
        <taxon>Spirochaetota</taxon>
        <taxon>Spirochaetia</taxon>
        <taxon>Brachyspirales</taxon>
        <taxon>Brachyspiraceae</taxon>
        <taxon>Brachyspira</taxon>
    </lineage>
</organism>
<dbReference type="RefSeq" id="WP_137999252.1">
    <property type="nucleotide sequence ID" value="NZ_SJDU01000475.1"/>
</dbReference>
<gene>
    <name evidence="3" type="ORF">EZH24_11620</name>
</gene>
<sequence>MSLKNIITFGAAGRIENAQEQYNKTFNKYKRLENKYRKINKELTSLFENVVQTKIGAQNAAKKITKINIINEMITSNKLSINSKKEKLSAVSINMNYITNSLEAGDVIMNAMKGSGIALSAGTAAAPAALWLVSTFGTASTGAAISSLSGAAAANAALAALGGGAVAAGGGGMAAGAAVLGALGPIVGIGVGLVVMPIFSHLSANKKIKQIEEEEYKIIKAINTVQEAIQKNKIYENRSYEIISAINKGIEAFNHQYAVTEETINKCNKNLTVQYILDNKDSKESKEIFSLIAITQELLKIRDTPVIDN</sequence>
<feature type="transmembrane region" description="Helical" evidence="2">
    <location>
        <begin position="148"/>
        <end position="168"/>
    </location>
</feature>
<evidence type="ECO:0000313" key="3">
    <source>
        <dbReference type="EMBL" id="TKZ28675.1"/>
    </source>
</evidence>
<keyword evidence="1" id="KW-0175">Coiled coil</keyword>
<reference evidence="3 4" key="1">
    <citation type="journal article" date="2019" name="Anaerobe">
        <title>Brachyspira catarrhinii sp. nov., an anaerobic intestinal spirochaete isolated from vervet monkeys may have been misidentified as Brachyspira aalborgi in previous studies.</title>
        <authorList>
            <person name="Phillips N.D."/>
            <person name="La T."/>
            <person name="Hampson D.J."/>
        </authorList>
    </citation>
    <scope>NUCLEOTIDE SEQUENCE [LARGE SCALE GENOMIC DNA]</scope>
    <source>
        <strain evidence="3 4">Z12</strain>
    </source>
</reference>
<keyword evidence="4" id="KW-1185">Reference proteome</keyword>
<feature type="coiled-coil region" evidence="1">
    <location>
        <begin position="15"/>
        <end position="49"/>
    </location>
</feature>
<protein>
    <recommendedName>
        <fullName evidence="5">Glycine zipper family protein</fullName>
    </recommendedName>
</protein>
<keyword evidence="2" id="KW-0812">Transmembrane</keyword>
<evidence type="ECO:0000256" key="2">
    <source>
        <dbReference type="SAM" id="Phobius"/>
    </source>
</evidence>